<dbReference type="PANTHER" id="PTHR11635:SF152">
    <property type="entry name" value="CAMP-DEPENDENT PROTEIN KINASE TYPE I REGULATORY SUBUNIT-RELATED"/>
    <property type="match status" value="1"/>
</dbReference>
<name>A0A7S1NCM9_9EUGL</name>
<feature type="compositionally biased region" description="Basic and acidic residues" evidence="1">
    <location>
        <begin position="443"/>
        <end position="460"/>
    </location>
</feature>
<dbReference type="InterPro" id="IPR014710">
    <property type="entry name" value="RmlC-like_jellyroll"/>
</dbReference>
<sequence>MADPTASDETTTFSGGFTFGGGAEPDEDSQEEAESDHESDTPPEPVNFGRGRRITVSAQVYNAAQEAELFTPAVYDKSADDVATLTEVLAAHYLFKHLDDRELATVVSYMKPGQHTKGDRLCGEHKLFYVIVEGTCSVQAKDGSTTRQLGPKDTCGETEMMYFTEESSEYVTTSDVRTFSIDNNTYTRTLHSTFIQKRAKYVEFIKKVTFLKGLSQPECIQLADALQPKNFVAGETLIHCNNTPDYMYVILEGTVKVVGRDEKDEMIDVCEFEAGAIVGEMEFLHDHNNVADVVAQSDEVRTARLERKHFELCMGPLKDLLKHARKNDPVFAYYNKKRSAEKKQERDPEKGAVIDVVARWKPYTYAGQVKSMMKEGETRVTLTALGLGTETAIGTANRLTDGKFVTLKKVGTFLSARGVPGISITLDKAADFDTLLKEAEAKAAEAKAAEEEAKAAETKTQDAPAAEEQAEEKP</sequence>
<dbReference type="SUPFAM" id="SSF82704">
    <property type="entry name" value="AlbA-like"/>
    <property type="match status" value="1"/>
</dbReference>
<gene>
    <name evidence="3" type="ORF">EGYM00392_LOCUS23418</name>
</gene>
<protein>
    <recommendedName>
        <fullName evidence="2">Cyclic nucleotide-binding domain-containing protein</fullName>
    </recommendedName>
</protein>
<dbReference type="GO" id="GO:0030552">
    <property type="term" value="F:cAMP binding"/>
    <property type="evidence" value="ECO:0007669"/>
    <property type="project" value="TreeGrafter"/>
</dbReference>
<dbReference type="PANTHER" id="PTHR11635">
    <property type="entry name" value="CAMP-DEPENDENT PROTEIN KINASE REGULATORY CHAIN"/>
    <property type="match status" value="1"/>
</dbReference>
<evidence type="ECO:0000259" key="2">
    <source>
        <dbReference type="PROSITE" id="PS50042"/>
    </source>
</evidence>
<dbReference type="Gene3D" id="3.30.110.20">
    <property type="entry name" value="Alba-like domain"/>
    <property type="match status" value="1"/>
</dbReference>
<dbReference type="InterPro" id="IPR036882">
    <property type="entry name" value="Alba-like_dom_sf"/>
</dbReference>
<dbReference type="InterPro" id="IPR050503">
    <property type="entry name" value="cAMP-dep_PK_reg_su-like"/>
</dbReference>
<feature type="domain" description="Cyclic nucleotide-binding" evidence="2">
    <location>
        <begin position="210"/>
        <end position="322"/>
    </location>
</feature>
<dbReference type="Pfam" id="PF00027">
    <property type="entry name" value="cNMP_binding"/>
    <property type="match status" value="1"/>
</dbReference>
<dbReference type="GO" id="GO:0005952">
    <property type="term" value="C:cAMP-dependent protein kinase complex"/>
    <property type="evidence" value="ECO:0007669"/>
    <property type="project" value="InterPro"/>
</dbReference>
<dbReference type="PROSITE" id="PS50042">
    <property type="entry name" value="CNMP_BINDING_3"/>
    <property type="match status" value="2"/>
</dbReference>
<dbReference type="SUPFAM" id="SSF51206">
    <property type="entry name" value="cAMP-binding domain-like"/>
    <property type="match status" value="2"/>
</dbReference>
<proteinExistence type="predicted"/>
<dbReference type="EMBL" id="HBGA01063165">
    <property type="protein sequence ID" value="CAD9012317.1"/>
    <property type="molecule type" value="Transcribed_RNA"/>
</dbReference>
<dbReference type="InterPro" id="IPR018490">
    <property type="entry name" value="cNMP-bd_dom_sf"/>
</dbReference>
<dbReference type="GO" id="GO:0034236">
    <property type="term" value="F:protein kinase A catalytic subunit binding"/>
    <property type="evidence" value="ECO:0007669"/>
    <property type="project" value="TreeGrafter"/>
</dbReference>
<dbReference type="SMART" id="SM00100">
    <property type="entry name" value="cNMP"/>
    <property type="match status" value="2"/>
</dbReference>
<dbReference type="CDD" id="cd00038">
    <property type="entry name" value="CAP_ED"/>
    <property type="match status" value="2"/>
</dbReference>
<accession>A0A7S1NCM9</accession>
<organism evidence="3">
    <name type="scientific">Eutreptiella gymnastica</name>
    <dbReference type="NCBI Taxonomy" id="73025"/>
    <lineage>
        <taxon>Eukaryota</taxon>
        <taxon>Discoba</taxon>
        <taxon>Euglenozoa</taxon>
        <taxon>Euglenida</taxon>
        <taxon>Spirocuta</taxon>
        <taxon>Euglenophyceae</taxon>
        <taxon>Eutreptiales</taxon>
        <taxon>Eutreptiaceae</taxon>
        <taxon>Eutreptiella</taxon>
    </lineage>
</organism>
<dbReference type="GO" id="GO:0003676">
    <property type="term" value="F:nucleic acid binding"/>
    <property type="evidence" value="ECO:0007669"/>
    <property type="project" value="InterPro"/>
</dbReference>
<dbReference type="AlphaFoldDB" id="A0A7S1NCM9"/>
<evidence type="ECO:0000256" key="1">
    <source>
        <dbReference type="SAM" id="MobiDB-lite"/>
    </source>
</evidence>
<dbReference type="InterPro" id="IPR000595">
    <property type="entry name" value="cNMP-bd_dom"/>
</dbReference>
<dbReference type="GO" id="GO:0005829">
    <property type="term" value="C:cytosol"/>
    <property type="evidence" value="ECO:0007669"/>
    <property type="project" value="TreeGrafter"/>
</dbReference>
<feature type="compositionally biased region" description="Acidic residues" evidence="1">
    <location>
        <begin position="24"/>
        <end position="37"/>
    </location>
</feature>
<feature type="region of interest" description="Disordered" evidence="1">
    <location>
        <begin position="443"/>
        <end position="474"/>
    </location>
</feature>
<evidence type="ECO:0000313" key="3">
    <source>
        <dbReference type="EMBL" id="CAD9012317.1"/>
    </source>
</evidence>
<feature type="region of interest" description="Disordered" evidence="1">
    <location>
        <begin position="1"/>
        <end position="49"/>
    </location>
</feature>
<feature type="domain" description="Cyclic nucleotide-binding" evidence="2">
    <location>
        <begin position="94"/>
        <end position="207"/>
    </location>
</feature>
<dbReference type="Gene3D" id="2.60.120.10">
    <property type="entry name" value="Jelly Rolls"/>
    <property type="match status" value="2"/>
</dbReference>
<reference evidence="3" key="1">
    <citation type="submission" date="2021-01" db="EMBL/GenBank/DDBJ databases">
        <authorList>
            <person name="Corre E."/>
            <person name="Pelletier E."/>
            <person name="Niang G."/>
            <person name="Scheremetjew M."/>
            <person name="Finn R."/>
            <person name="Kale V."/>
            <person name="Holt S."/>
            <person name="Cochrane G."/>
            <person name="Meng A."/>
            <person name="Brown T."/>
            <person name="Cohen L."/>
        </authorList>
    </citation>
    <scope>NUCLEOTIDE SEQUENCE</scope>
    <source>
        <strain evidence="3">NIES-381</strain>
    </source>
</reference>
<dbReference type="GO" id="GO:0004862">
    <property type="term" value="F:cAMP-dependent protein kinase inhibitor activity"/>
    <property type="evidence" value="ECO:0007669"/>
    <property type="project" value="TreeGrafter"/>
</dbReference>